<dbReference type="CDD" id="cd10456">
    <property type="entry name" value="GIY-YIG_UPF0213"/>
    <property type="match status" value="1"/>
</dbReference>
<evidence type="ECO:0000313" key="4">
    <source>
        <dbReference type="Proteomes" id="UP000199520"/>
    </source>
</evidence>
<feature type="domain" description="GIY-YIG" evidence="2">
    <location>
        <begin position="1"/>
        <end position="75"/>
    </location>
</feature>
<dbReference type="EMBL" id="FOTS01000061">
    <property type="protein sequence ID" value="SFM25357.1"/>
    <property type="molecule type" value="Genomic_DNA"/>
</dbReference>
<gene>
    <name evidence="3" type="ORF">SAMN04490355_106110</name>
</gene>
<dbReference type="Proteomes" id="UP000199520">
    <property type="component" value="Unassembled WGS sequence"/>
</dbReference>
<dbReference type="GO" id="GO:0004519">
    <property type="term" value="F:endonuclease activity"/>
    <property type="evidence" value="ECO:0007669"/>
    <property type="project" value="UniProtKB-KW"/>
</dbReference>
<evidence type="ECO:0000256" key="1">
    <source>
        <dbReference type="ARBA" id="ARBA00007435"/>
    </source>
</evidence>
<organism evidence="3 4">
    <name type="scientific">Pelosinus propionicus DSM 13327</name>
    <dbReference type="NCBI Taxonomy" id="1123291"/>
    <lineage>
        <taxon>Bacteria</taxon>
        <taxon>Bacillati</taxon>
        <taxon>Bacillota</taxon>
        <taxon>Negativicutes</taxon>
        <taxon>Selenomonadales</taxon>
        <taxon>Sporomusaceae</taxon>
        <taxon>Pelosinus</taxon>
    </lineage>
</organism>
<dbReference type="Gene3D" id="3.40.1440.10">
    <property type="entry name" value="GIY-YIG endonuclease"/>
    <property type="match status" value="1"/>
</dbReference>
<comment type="similarity">
    <text evidence="1">Belongs to the UPF0213 family.</text>
</comment>
<keyword evidence="3" id="KW-0378">Hydrolase</keyword>
<name>A0A1I4PCI1_9FIRM</name>
<dbReference type="PANTHER" id="PTHR34477:SF1">
    <property type="entry name" value="UPF0213 PROTEIN YHBQ"/>
    <property type="match status" value="1"/>
</dbReference>
<dbReference type="InterPro" id="IPR035901">
    <property type="entry name" value="GIY-YIG_endonuc_sf"/>
</dbReference>
<dbReference type="PROSITE" id="PS50164">
    <property type="entry name" value="GIY_YIG"/>
    <property type="match status" value="1"/>
</dbReference>
<dbReference type="SUPFAM" id="SSF82771">
    <property type="entry name" value="GIY-YIG endonuclease"/>
    <property type="match status" value="1"/>
</dbReference>
<dbReference type="OrthoDB" id="9807770at2"/>
<evidence type="ECO:0000313" key="3">
    <source>
        <dbReference type="EMBL" id="SFM25357.1"/>
    </source>
</evidence>
<dbReference type="AlphaFoldDB" id="A0A1I4PCI1"/>
<dbReference type="STRING" id="1123291.SAMN04490355_106110"/>
<keyword evidence="3" id="KW-0540">Nuclease</keyword>
<reference evidence="4" key="1">
    <citation type="submission" date="2016-10" db="EMBL/GenBank/DDBJ databases">
        <authorList>
            <person name="Varghese N."/>
            <person name="Submissions S."/>
        </authorList>
    </citation>
    <scope>NUCLEOTIDE SEQUENCE [LARGE SCALE GENOMIC DNA]</scope>
    <source>
        <strain evidence="4">DSM 13327</strain>
    </source>
</reference>
<dbReference type="InterPro" id="IPR050190">
    <property type="entry name" value="UPF0213_domain"/>
</dbReference>
<evidence type="ECO:0000259" key="2">
    <source>
        <dbReference type="PROSITE" id="PS50164"/>
    </source>
</evidence>
<dbReference type="InterPro" id="IPR000305">
    <property type="entry name" value="GIY-YIG_endonuc"/>
</dbReference>
<proteinExistence type="inferred from homology"/>
<sequence length="83" mass="9560">MPYTYIVQCADGTLYTGWTVDLEKRLAAHNEGLGAKYTSSRVPVSLVYWESQENQSTAQKREARIKKMSRCKKLDLIREFVNS</sequence>
<dbReference type="PANTHER" id="PTHR34477">
    <property type="entry name" value="UPF0213 PROTEIN YHBQ"/>
    <property type="match status" value="1"/>
</dbReference>
<dbReference type="Pfam" id="PF01541">
    <property type="entry name" value="GIY-YIG"/>
    <property type="match status" value="1"/>
</dbReference>
<keyword evidence="4" id="KW-1185">Reference proteome</keyword>
<protein>
    <submittedName>
        <fullName evidence="3">Putative endonuclease</fullName>
    </submittedName>
</protein>
<keyword evidence="3" id="KW-0255">Endonuclease</keyword>
<accession>A0A1I4PCI1</accession>
<dbReference type="RefSeq" id="WP_090943120.1">
    <property type="nucleotide sequence ID" value="NZ_FOTS01000061.1"/>
</dbReference>